<dbReference type="SUPFAM" id="SSF81324">
    <property type="entry name" value="Voltage-gated potassium channels"/>
    <property type="match status" value="1"/>
</dbReference>
<dbReference type="Pfam" id="PF07885">
    <property type="entry name" value="Ion_trans_2"/>
    <property type="match status" value="1"/>
</dbReference>
<keyword evidence="6" id="KW-0472">Membrane</keyword>
<feature type="domain" description="Potassium channel" evidence="9">
    <location>
        <begin position="26"/>
        <end position="61"/>
    </location>
</feature>
<feature type="region of interest" description="Disordered" evidence="8">
    <location>
        <begin position="67"/>
        <end position="104"/>
    </location>
</feature>
<keyword evidence="2" id="KW-0813">Transport</keyword>
<dbReference type="GO" id="GO:0030322">
    <property type="term" value="P:stabilization of membrane potential"/>
    <property type="evidence" value="ECO:0007669"/>
    <property type="project" value="TreeGrafter"/>
</dbReference>
<gene>
    <name evidence="10" type="primary">AVEN_124100_1</name>
    <name evidence="10" type="ORF">CEXT_698881</name>
</gene>
<feature type="compositionally biased region" description="Polar residues" evidence="8">
    <location>
        <begin position="138"/>
        <end position="153"/>
    </location>
</feature>
<evidence type="ECO:0000259" key="9">
    <source>
        <dbReference type="Pfam" id="PF07885"/>
    </source>
</evidence>
<evidence type="ECO:0000256" key="4">
    <source>
        <dbReference type="ARBA" id="ARBA00022989"/>
    </source>
</evidence>
<dbReference type="Gene3D" id="1.10.287.70">
    <property type="match status" value="1"/>
</dbReference>
<keyword evidence="3" id="KW-0812">Transmembrane</keyword>
<dbReference type="GO" id="GO:0005886">
    <property type="term" value="C:plasma membrane"/>
    <property type="evidence" value="ECO:0007669"/>
    <property type="project" value="TreeGrafter"/>
</dbReference>
<organism evidence="10 11">
    <name type="scientific">Caerostris extrusa</name>
    <name type="common">Bark spider</name>
    <name type="synonym">Caerostris bankana</name>
    <dbReference type="NCBI Taxonomy" id="172846"/>
    <lineage>
        <taxon>Eukaryota</taxon>
        <taxon>Metazoa</taxon>
        <taxon>Ecdysozoa</taxon>
        <taxon>Arthropoda</taxon>
        <taxon>Chelicerata</taxon>
        <taxon>Arachnida</taxon>
        <taxon>Araneae</taxon>
        <taxon>Araneomorphae</taxon>
        <taxon>Entelegynae</taxon>
        <taxon>Araneoidea</taxon>
        <taxon>Araneidae</taxon>
        <taxon>Caerostris</taxon>
    </lineage>
</organism>
<keyword evidence="4" id="KW-1133">Transmembrane helix</keyword>
<evidence type="ECO:0000256" key="2">
    <source>
        <dbReference type="ARBA" id="ARBA00022448"/>
    </source>
</evidence>
<dbReference type="InterPro" id="IPR013099">
    <property type="entry name" value="K_chnl_dom"/>
</dbReference>
<dbReference type="EMBL" id="BPLR01008797">
    <property type="protein sequence ID" value="GIY27288.1"/>
    <property type="molecule type" value="Genomic_DNA"/>
</dbReference>
<evidence type="ECO:0000256" key="7">
    <source>
        <dbReference type="ARBA" id="ARBA00023303"/>
    </source>
</evidence>
<sequence length="232" mass="25450">MEDIIGNSTNKNPTMRERLMTLEHMLNMGYGNVAPKTPWGKVVTIVYAIVGIPLLLLCLSTSETPWPTPSSSSTGKCAATSASVPRSTGKGPPTDSSTRTNGYRHCHRPCQAPQMSRYHLQPRTPRICPTRHSCPQAAPTTQRSSPTVSSCKSTPRHLEADGLPPFNCAMVYPQKTEVMSSVRYHHTQEIPLAPVITNKYALQEDMKVSSRPLQLRKKVGTVVPPALMFSPS</sequence>
<keyword evidence="11" id="KW-1185">Reference proteome</keyword>
<dbReference type="GO" id="GO:0022841">
    <property type="term" value="F:potassium ion leak channel activity"/>
    <property type="evidence" value="ECO:0007669"/>
    <property type="project" value="TreeGrafter"/>
</dbReference>
<evidence type="ECO:0000256" key="5">
    <source>
        <dbReference type="ARBA" id="ARBA00023065"/>
    </source>
</evidence>
<accession>A0AAV4S5G4</accession>
<evidence type="ECO:0000313" key="11">
    <source>
        <dbReference type="Proteomes" id="UP001054945"/>
    </source>
</evidence>
<evidence type="ECO:0000313" key="10">
    <source>
        <dbReference type="EMBL" id="GIY27288.1"/>
    </source>
</evidence>
<dbReference type="PANTHER" id="PTHR11003">
    <property type="entry name" value="POTASSIUM CHANNEL, SUBFAMILY K"/>
    <property type="match status" value="1"/>
</dbReference>
<dbReference type="GO" id="GO:0015271">
    <property type="term" value="F:outward rectifier potassium channel activity"/>
    <property type="evidence" value="ECO:0007669"/>
    <property type="project" value="TreeGrafter"/>
</dbReference>
<dbReference type="AlphaFoldDB" id="A0AAV4S5G4"/>
<dbReference type="PANTHER" id="PTHR11003:SF334">
    <property type="entry name" value="FI03418P"/>
    <property type="match status" value="1"/>
</dbReference>
<proteinExistence type="predicted"/>
<keyword evidence="5" id="KW-0406">Ion transport</keyword>
<reference evidence="10 11" key="1">
    <citation type="submission" date="2021-06" db="EMBL/GenBank/DDBJ databases">
        <title>Caerostris extrusa draft genome.</title>
        <authorList>
            <person name="Kono N."/>
            <person name="Arakawa K."/>
        </authorList>
    </citation>
    <scope>NUCLEOTIDE SEQUENCE [LARGE SCALE GENOMIC DNA]</scope>
</reference>
<evidence type="ECO:0000256" key="6">
    <source>
        <dbReference type="ARBA" id="ARBA00023136"/>
    </source>
</evidence>
<keyword evidence="7" id="KW-0407">Ion channel</keyword>
<name>A0AAV4S5G4_CAEEX</name>
<evidence type="ECO:0000256" key="3">
    <source>
        <dbReference type="ARBA" id="ARBA00022692"/>
    </source>
</evidence>
<dbReference type="Proteomes" id="UP001054945">
    <property type="component" value="Unassembled WGS sequence"/>
</dbReference>
<protein>
    <recommendedName>
        <fullName evidence="9">Potassium channel domain-containing protein</fullName>
    </recommendedName>
</protein>
<evidence type="ECO:0000256" key="8">
    <source>
        <dbReference type="SAM" id="MobiDB-lite"/>
    </source>
</evidence>
<comment type="caution">
    <text evidence="10">The sequence shown here is derived from an EMBL/GenBank/DDBJ whole genome shotgun (WGS) entry which is preliminary data.</text>
</comment>
<evidence type="ECO:0000256" key="1">
    <source>
        <dbReference type="ARBA" id="ARBA00004141"/>
    </source>
</evidence>
<comment type="subcellular location">
    <subcellularLocation>
        <location evidence="1">Membrane</location>
        <topology evidence="1">Multi-pass membrane protein</topology>
    </subcellularLocation>
</comment>
<feature type="region of interest" description="Disordered" evidence="8">
    <location>
        <begin position="132"/>
        <end position="156"/>
    </location>
</feature>
<dbReference type="InterPro" id="IPR003280">
    <property type="entry name" value="2pore_dom_K_chnl"/>
</dbReference>